<organism evidence="3 4">
    <name type="scientific">Paracoccus siganidrum</name>
    <dbReference type="NCBI Taxonomy" id="1276757"/>
    <lineage>
        <taxon>Bacteria</taxon>
        <taxon>Pseudomonadati</taxon>
        <taxon>Pseudomonadota</taxon>
        <taxon>Alphaproteobacteria</taxon>
        <taxon>Rhodobacterales</taxon>
        <taxon>Paracoccaceae</taxon>
        <taxon>Paracoccus</taxon>
    </lineage>
</organism>
<feature type="domain" description="CN hydrolase" evidence="2">
    <location>
        <begin position="22"/>
        <end position="266"/>
    </location>
</feature>
<dbReference type="EMBL" id="QZEW01000057">
    <property type="protein sequence ID" value="RJL10722.1"/>
    <property type="molecule type" value="Genomic_DNA"/>
</dbReference>
<dbReference type="PANTHER" id="PTHR43674:SF2">
    <property type="entry name" value="BETA-UREIDOPROPIONASE"/>
    <property type="match status" value="1"/>
</dbReference>
<dbReference type="AlphaFoldDB" id="A0A419A564"/>
<keyword evidence="1" id="KW-0378">Hydrolase</keyword>
<accession>A0A419A564</accession>
<evidence type="ECO:0000256" key="1">
    <source>
        <dbReference type="ARBA" id="ARBA00022801"/>
    </source>
</evidence>
<evidence type="ECO:0000259" key="2">
    <source>
        <dbReference type="PROSITE" id="PS50263"/>
    </source>
</evidence>
<evidence type="ECO:0000313" key="4">
    <source>
        <dbReference type="Proteomes" id="UP000283587"/>
    </source>
</evidence>
<dbReference type="SUPFAM" id="SSF56317">
    <property type="entry name" value="Carbon-nitrogen hydrolase"/>
    <property type="match status" value="1"/>
</dbReference>
<gene>
    <name evidence="3" type="ORF">D3P05_13710</name>
</gene>
<dbReference type="GO" id="GO:0050126">
    <property type="term" value="F:N-carbamoylputrescine amidase activity"/>
    <property type="evidence" value="ECO:0007669"/>
    <property type="project" value="TreeGrafter"/>
</dbReference>
<dbReference type="GO" id="GO:0033388">
    <property type="term" value="P:putrescine biosynthetic process from arginine"/>
    <property type="evidence" value="ECO:0007669"/>
    <property type="project" value="TreeGrafter"/>
</dbReference>
<reference evidence="4" key="1">
    <citation type="submission" date="2018-09" db="EMBL/GenBank/DDBJ databases">
        <title>Paracoccus onubensis nov. sp. a moderate halophilic bacterium isolated from Gruta de las Maravillas (Aracena, Spain).</title>
        <authorList>
            <person name="Jurado V."/>
            <person name="Gutierrez-Patricio S."/>
            <person name="Gonzalez-Pimentel J.L."/>
            <person name="Miller A.Z."/>
            <person name="Laiz L."/>
            <person name="Saiz-Jimenez C."/>
        </authorList>
    </citation>
    <scope>NUCLEOTIDE SEQUENCE [LARGE SCALE GENOMIC DNA]</scope>
    <source>
        <strain evidence="4">DSM 26381</strain>
    </source>
</reference>
<keyword evidence="4" id="KW-1185">Reference proteome</keyword>
<sequence>MRPCHQRGDSQGPGAMANNNRITVGAAQFASEIGDVDANLDRHLHWIARGREAGLDMLVMPELSLTGHYGSENLLGAAMSRKDPRLKRLAEAAGPMAVVLGFIEEGPAAQFYNSAAILRDGGMIHLHRKVNLPTYGKLEEGKHYAPGRFVETCELDSHWRAGLLICADLWNPALTHLAFLHGATMLACPVSSAVEAVGADFDNPGGWALTCRFYAMIYGAPIIMVNRTGTERDLTFWGGSRICDPFGRELAVAGRGEEMILATLDYDLLRQARHLLPTVRDSNLALVQRETARLVETLGVPDFVRD</sequence>
<dbReference type="PANTHER" id="PTHR43674">
    <property type="entry name" value="NITRILASE C965.09-RELATED"/>
    <property type="match status" value="1"/>
</dbReference>
<dbReference type="Gene3D" id="3.60.110.10">
    <property type="entry name" value="Carbon-nitrogen hydrolase"/>
    <property type="match status" value="1"/>
</dbReference>
<evidence type="ECO:0000313" key="3">
    <source>
        <dbReference type="EMBL" id="RJL10722.1"/>
    </source>
</evidence>
<dbReference type="InterPro" id="IPR036526">
    <property type="entry name" value="C-N_Hydrolase_sf"/>
</dbReference>
<dbReference type="Pfam" id="PF00795">
    <property type="entry name" value="CN_hydrolase"/>
    <property type="match status" value="1"/>
</dbReference>
<name>A0A419A564_9RHOB</name>
<comment type="caution">
    <text evidence="3">The sequence shown here is derived from an EMBL/GenBank/DDBJ whole genome shotgun (WGS) entry which is preliminary data.</text>
</comment>
<proteinExistence type="predicted"/>
<dbReference type="Proteomes" id="UP000283587">
    <property type="component" value="Unassembled WGS sequence"/>
</dbReference>
<dbReference type="InterPro" id="IPR050345">
    <property type="entry name" value="Aliph_Amidase/BUP"/>
</dbReference>
<dbReference type="OrthoDB" id="9811121at2"/>
<protein>
    <submittedName>
        <fullName evidence="3">Nitrilase</fullName>
    </submittedName>
</protein>
<dbReference type="InterPro" id="IPR003010">
    <property type="entry name" value="C-N_Hydrolase"/>
</dbReference>
<dbReference type="PROSITE" id="PS50263">
    <property type="entry name" value="CN_HYDROLASE"/>
    <property type="match status" value="1"/>
</dbReference>
<dbReference type="CDD" id="cd07586">
    <property type="entry name" value="nitrilase_8"/>
    <property type="match status" value="1"/>
</dbReference>